<keyword evidence="2" id="KW-0067">ATP-binding</keyword>
<gene>
    <name evidence="4" type="ORF">ALQ74_05466</name>
</gene>
<dbReference type="PROSITE" id="PS00211">
    <property type="entry name" value="ABC_TRANSPORTER_1"/>
    <property type="match status" value="1"/>
</dbReference>
<comment type="caution">
    <text evidence="4">The sequence shown here is derived from an EMBL/GenBank/DDBJ whole genome shotgun (WGS) entry which is preliminary data.</text>
</comment>
<evidence type="ECO:0000313" key="4">
    <source>
        <dbReference type="EMBL" id="RMM57779.1"/>
    </source>
</evidence>
<name>A0A3M6DM93_PSESG</name>
<dbReference type="Pfam" id="PF13166">
    <property type="entry name" value="AAA_13"/>
    <property type="match status" value="1"/>
</dbReference>
<dbReference type="EMBL" id="RBOM01000341">
    <property type="protein sequence ID" value="RMM57779.1"/>
    <property type="molecule type" value="Genomic_DNA"/>
</dbReference>
<dbReference type="Gene3D" id="3.40.50.300">
    <property type="entry name" value="P-loop containing nucleotide triphosphate hydrolases"/>
    <property type="match status" value="1"/>
</dbReference>
<dbReference type="GO" id="GO:0016887">
    <property type="term" value="F:ATP hydrolysis activity"/>
    <property type="evidence" value="ECO:0007669"/>
    <property type="project" value="InterPro"/>
</dbReference>
<accession>A0A3M6DM93</accession>
<evidence type="ECO:0000256" key="1">
    <source>
        <dbReference type="ARBA" id="ARBA00022741"/>
    </source>
</evidence>
<sequence>MANYTVTVLNCNSIDRADVVISEGALNIKFGPNGLGKSTIAKAIISHIRADGSLQELIPFKHRGKPDMPAPEVRGVDQLGKVLVFDDSYVQQFVFQKDEIVKNSFEIFIKTPEYLAEMADIDTLLSGIRKAFSDNAEIGQVVTDLKELRDAFGKSKTGSIPKTSKIHKAFGTGNKLENIPDVLQPFSTFIKSQEPAKWIAWQVKGNEFLQIADSCPYCSVALTSEEQKYTALAVEKEYDSNNVGHINLLRGIIDRLGKYFSEKCRVNLENVTKAKVELQAEEQSFLTGLKADIDALINKLEGLRTISFFSLRDFEDVGDLLTPLIIELNLIDKLDSEETRKTVDPINLQLADLIGKVGSLKGKINRHKAKIKKNIEDNQNSINGFLKSAGYKYVVEIVAEPESYKMKLIHKDQVNYIETASRHLSYGEKNAFALVLFMHQVLSEKPDLVVLDDPISSFDKNKKFAILQELFRGKASLRGITTLMLTHDIEPAIDVIKSTNAIFKAAEPSACFLSSRAGVVKEVPIERNDIQTFSKICKVNIETLTDTVLKTIYLRRHFELLDDAGLEYNLLASLFKGRDTPTIQSGSSIRDMTAAEQTVAESLIRDKHIAGFNYIALVAEVKDVEAIKAKFYATSVGYEKIQLFRLINDEHDDSVIRKFINESYHIENEYVMQLNPHKFESIPEYVIEECVALLTPAPSLPKLVPSRQLGTDLH</sequence>
<evidence type="ECO:0000313" key="5">
    <source>
        <dbReference type="Proteomes" id="UP000279057"/>
    </source>
</evidence>
<reference evidence="4 5" key="1">
    <citation type="submission" date="2018-08" db="EMBL/GenBank/DDBJ databases">
        <title>Recombination of ecologically and evolutionarily significant loci maintains genetic cohesion in the Pseudomonas syringae species complex.</title>
        <authorList>
            <person name="Dillon M."/>
            <person name="Thakur S."/>
            <person name="Almeida R.N.D."/>
            <person name="Weir B.S."/>
            <person name="Guttman D.S."/>
        </authorList>
    </citation>
    <scope>NUCLEOTIDE SEQUENCE [LARGE SCALE GENOMIC DNA]</scope>
    <source>
        <strain evidence="4 5">ICMP 4332</strain>
    </source>
</reference>
<dbReference type="AlphaFoldDB" id="A0A3M6DM93"/>
<dbReference type="SUPFAM" id="SSF52540">
    <property type="entry name" value="P-loop containing nucleoside triphosphate hydrolases"/>
    <property type="match status" value="1"/>
</dbReference>
<dbReference type="InterPro" id="IPR027417">
    <property type="entry name" value="P-loop_NTPase"/>
</dbReference>
<dbReference type="InterPro" id="IPR017871">
    <property type="entry name" value="ABC_transporter-like_CS"/>
</dbReference>
<dbReference type="RefSeq" id="WP_122246260.1">
    <property type="nucleotide sequence ID" value="NZ_RBOM01000341.1"/>
</dbReference>
<proteinExistence type="predicted"/>
<protein>
    <recommendedName>
        <fullName evidence="3">Protein CR006 P-loop domain-containing protein</fullName>
    </recommendedName>
</protein>
<dbReference type="InterPro" id="IPR026866">
    <property type="entry name" value="CR006_AAA"/>
</dbReference>
<evidence type="ECO:0000259" key="3">
    <source>
        <dbReference type="Pfam" id="PF13166"/>
    </source>
</evidence>
<keyword evidence="1" id="KW-0547">Nucleotide-binding</keyword>
<dbReference type="Proteomes" id="UP000279057">
    <property type="component" value="Unassembled WGS sequence"/>
</dbReference>
<organism evidence="4 5">
    <name type="scientific">Pseudomonas savastanoi pv. glycinea</name>
    <name type="common">Pseudomonas syringae pv. glycinea</name>
    <dbReference type="NCBI Taxonomy" id="318"/>
    <lineage>
        <taxon>Bacteria</taxon>
        <taxon>Pseudomonadati</taxon>
        <taxon>Pseudomonadota</taxon>
        <taxon>Gammaproteobacteria</taxon>
        <taxon>Pseudomonadales</taxon>
        <taxon>Pseudomonadaceae</taxon>
        <taxon>Pseudomonas</taxon>
    </lineage>
</organism>
<evidence type="ECO:0000256" key="2">
    <source>
        <dbReference type="ARBA" id="ARBA00022840"/>
    </source>
</evidence>
<feature type="domain" description="Protein CR006 P-loop" evidence="3">
    <location>
        <begin position="363"/>
        <end position="471"/>
    </location>
</feature>
<dbReference type="GO" id="GO:0005524">
    <property type="term" value="F:ATP binding"/>
    <property type="evidence" value="ECO:0007669"/>
    <property type="project" value="UniProtKB-KW"/>
</dbReference>